<dbReference type="PANTHER" id="PTHR31540">
    <property type="entry name" value="CENTROSOMAL PROTEIN OF 131 KDA"/>
    <property type="match status" value="1"/>
</dbReference>
<feature type="compositionally biased region" description="Low complexity" evidence="2">
    <location>
        <begin position="48"/>
        <end position="62"/>
    </location>
</feature>
<dbReference type="InterPro" id="IPR030465">
    <property type="entry name" value="CEP131"/>
</dbReference>
<protein>
    <submittedName>
        <fullName evidence="3">Uncharacterized protein</fullName>
    </submittedName>
</protein>
<feature type="region of interest" description="Disordered" evidence="2">
    <location>
        <begin position="763"/>
        <end position="786"/>
    </location>
</feature>
<dbReference type="OrthoDB" id="198982at2759"/>
<feature type="region of interest" description="Disordered" evidence="2">
    <location>
        <begin position="574"/>
        <end position="607"/>
    </location>
</feature>
<feature type="coiled-coil region" evidence="1">
    <location>
        <begin position="374"/>
        <end position="434"/>
    </location>
</feature>
<organism evidence="3 4">
    <name type="scientific">Triparma columacea</name>
    <dbReference type="NCBI Taxonomy" id="722753"/>
    <lineage>
        <taxon>Eukaryota</taxon>
        <taxon>Sar</taxon>
        <taxon>Stramenopiles</taxon>
        <taxon>Ochrophyta</taxon>
        <taxon>Bolidophyceae</taxon>
        <taxon>Parmales</taxon>
        <taxon>Triparmaceae</taxon>
        <taxon>Triparma</taxon>
    </lineage>
</organism>
<evidence type="ECO:0000256" key="1">
    <source>
        <dbReference type="SAM" id="Coils"/>
    </source>
</evidence>
<feature type="region of interest" description="Disordered" evidence="2">
    <location>
        <begin position="539"/>
        <end position="559"/>
    </location>
</feature>
<sequence length="786" mass="88500">MPIPPSSEENMPKPPQVGSPSGNRSRSESSFRRGTYFGLYTGGDSGAGLNLNTSSSSLTTGSGEDGASPKRKKKGTKMGKTSKGTSKGKVCGTSPRRASGASPRRASGMNTDSGAASRSPKRTAAALKKKKKATSSLASSPSSVSRESAASKTKTKKKKKHVAQNFAAAPAPASPLTPSNYSQHSTPTRPVNESLNTTSSPLNDTISSAEESIAAWSLRSSVQIEETTASFQGKVVKLSLEIEDAEKTTAILEEKLAKSVRVGEERQKGIAEKYRKEFQRQAQVCKVEMDSKMDKCNKLTDRKRELASQIKSYQGKIKMAEERVESSVEKVEKQGQAELDEAAASWGEGEVIRRKKWLERKTKEIREITIKGLEPEVERIIEEHKGECERLEKEGEKWRRNFMVEWDTMVGEGRDKVRAEAERKRDEKLRLTRDASNNRLQDIHESHAGNLQKIRKKLEVETEAQRRWQTEELKRMATSHGEEMLSLREREGARLVGMRRRWAEEKEGVERQLKGQLLAMDREEEERREAWEIRTRGKAGKDLEARVEEEREKARQERDAEIEVTIRRIQASTAKAGSDYKEHLENRKGRMRAESEGVVKTVKGKKERWGKRMGENVDLVRNLQESKRSAEATLRSLGEYMEKMDAEIEQAIRSREEELARVIVEEERVKEVGGGARKRLEGEKAGLRKLIGEKRAAIERMDIQHKGKLDMLASEHDKDLIAIEKRVKIDVNLKEGRAQEVRQAVEQERERCKGLEDILKRYQRKKDKRGEGGGEGGAGGRKTMII</sequence>
<dbReference type="EMBL" id="BRYA01000406">
    <property type="protein sequence ID" value="GMI48552.1"/>
    <property type="molecule type" value="Genomic_DNA"/>
</dbReference>
<feature type="region of interest" description="Disordered" evidence="2">
    <location>
        <begin position="1"/>
        <end position="204"/>
    </location>
</feature>
<comment type="caution">
    <text evidence="3">The sequence shown here is derived from an EMBL/GenBank/DDBJ whole genome shotgun (WGS) entry which is preliminary data.</text>
</comment>
<feature type="compositionally biased region" description="Low complexity" evidence="2">
    <location>
        <begin position="78"/>
        <end position="108"/>
    </location>
</feature>
<keyword evidence="4" id="KW-1185">Reference proteome</keyword>
<evidence type="ECO:0000313" key="3">
    <source>
        <dbReference type="EMBL" id="GMI48552.1"/>
    </source>
</evidence>
<evidence type="ECO:0000256" key="2">
    <source>
        <dbReference type="SAM" id="MobiDB-lite"/>
    </source>
</evidence>
<feature type="compositionally biased region" description="Polar residues" evidence="2">
    <location>
        <begin position="176"/>
        <end position="204"/>
    </location>
</feature>
<dbReference type="GO" id="GO:0035735">
    <property type="term" value="P:intraciliary transport involved in cilium assembly"/>
    <property type="evidence" value="ECO:0007669"/>
    <property type="project" value="InterPro"/>
</dbReference>
<dbReference type="Proteomes" id="UP001165065">
    <property type="component" value="Unassembled WGS sequence"/>
</dbReference>
<feature type="coiled-coil region" evidence="1">
    <location>
        <begin position="289"/>
        <end position="330"/>
    </location>
</feature>
<proteinExistence type="predicted"/>
<feature type="compositionally biased region" description="Low complexity" evidence="2">
    <location>
        <begin position="134"/>
        <end position="152"/>
    </location>
</feature>
<reference evidence="4" key="1">
    <citation type="journal article" date="2023" name="Commun. Biol.">
        <title>Genome analysis of Parmales, the sister group of diatoms, reveals the evolutionary specialization of diatoms from phago-mixotrophs to photoautotrophs.</title>
        <authorList>
            <person name="Ban H."/>
            <person name="Sato S."/>
            <person name="Yoshikawa S."/>
            <person name="Yamada K."/>
            <person name="Nakamura Y."/>
            <person name="Ichinomiya M."/>
            <person name="Sato N."/>
            <person name="Blanc-Mathieu R."/>
            <person name="Endo H."/>
            <person name="Kuwata A."/>
            <person name="Ogata H."/>
        </authorList>
    </citation>
    <scope>NUCLEOTIDE SEQUENCE [LARGE SCALE GENOMIC DNA]</scope>
</reference>
<feature type="compositionally biased region" description="Basic residues" evidence="2">
    <location>
        <begin position="153"/>
        <end position="162"/>
    </location>
</feature>
<gene>
    <name evidence="3" type="ORF">TrCOL_g2436</name>
</gene>
<dbReference type="PANTHER" id="PTHR31540:SF1">
    <property type="entry name" value="CENTROSOMAL PROTEIN OF 131 KDA"/>
    <property type="match status" value="1"/>
</dbReference>
<accession>A0A9W7LGF4</accession>
<feature type="compositionally biased region" description="Basic and acidic residues" evidence="2">
    <location>
        <begin position="578"/>
        <end position="597"/>
    </location>
</feature>
<keyword evidence="1" id="KW-0175">Coiled coil</keyword>
<dbReference type="AlphaFoldDB" id="A0A9W7LGF4"/>
<name>A0A9W7LGF4_9STRA</name>
<evidence type="ECO:0000313" key="4">
    <source>
        <dbReference type="Proteomes" id="UP001165065"/>
    </source>
</evidence>
<dbReference type="GO" id="GO:0005929">
    <property type="term" value="C:cilium"/>
    <property type="evidence" value="ECO:0007669"/>
    <property type="project" value="GOC"/>
</dbReference>